<dbReference type="Pfam" id="PF01494">
    <property type="entry name" value="FAD_binding_3"/>
    <property type="match status" value="1"/>
</dbReference>
<gene>
    <name evidence="9" type="ORF">PgNI_08044</name>
</gene>
<dbReference type="Pfam" id="PF01266">
    <property type="entry name" value="DAO"/>
    <property type="match status" value="1"/>
</dbReference>
<name>A0A6P8AVH4_PYRGI</name>
<evidence type="ECO:0000259" key="6">
    <source>
        <dbReference type="Pfam" id="PF01266"/>
    </source>
</evidence>
<dbReference type="GO" id="GO:0004497">
    <property type="term" value="F:monooxygenase activity"/>
    <property type="evidence" value="ECO:0007669"/>
    <property type="project" value="UniProtKB-KW"/>
</dbReference>
<dbReference type="AlphaFoldDB" id="A0A6P8AVH4"/>
<proteinExistence type="inferred from homology"/>
<evidence type="ECO:0000313" key="9">
    <source>
        <dbReference type="RefSeq" id="XP_030978923.1"/>
    </source>
</evidence>
<evidence type="ECO:0000256" key="1">
    <source>
        <dbReference type="ARBA" id="ARBA00007992"/>
    </source>
</evidence>
<reference evidence="9" key="2">
    <citation type="submission" date="2019-10" db="EMBL/GenBank/DDBJ databases">
        <authorList>
            <consortium name="NCBI Genome Project"/>
        </authorList>
    </citation>
    <scope>NUCLEOTIDE SEQUENCE</scope>
    <source>
        <strain evidence="9">NI907</strain>
    </source>
</reference>
<dbReference type="InterPro" id="IPR002938">
    <property type="entry name" value="FAD-bd"/>
</dbReference>
<evidence type="ECO:0008006" key="10">
    <source>
        <dbReference type="Google" id="ProtNLM"/>
    </source>
</evidence>
<feature type="domain" description="FAD-binding" evidence="7">
    <location>
        <begin position="326"/>
        <end position="391"/>
    </location>
</feature>
<evidence type="ECO:0000256" key="5">
    <source>
        <dbReference type="ARBA" id="ARBA00023033"/>
    </source>
</evidence>
<accession>A0A6P8AVH4</accession>
<dbReference type="PANTHER" id="PTHR13789:SF215">
    <property type="entry name" value="FAD-BINDING DOMAIN-CONTAINING PROTEIN-RELATED"/>
    <property type="match status" value="1"/>
</dbReference>
<dbReference type="Gene3D" id="3.50.50.60">
    <property type="entry name" value="FAD/NAD(P)-binding domain"/>
    <property type="match status" value="1"/>
</dbReference>
<evidence type="ECO:0000256" key="4">
    <source>
        <dbReference type="ARBA" id="ARBA00023002"/>
    </source>
</evidence>
<dbReference type="GeneID" id="41962954"/>
<dbReference type="InterPro" id="IPR036188">
    <property type="entry name" value="FAD/NAD-bd_sf"/>
</dbReference>
<reference evidence="9" key="3">
    <citation type="submission" date="2025-08" db="UniProtKB">
        <authorList>
            <consortium name="RefSeq"/>
        </authorList>
    </citation>
    <scope>IDENTIFICATION</scope>
    <source>
        <strain evidence="9">NI907</strain>
    </source>
</reference>
<protein>
    <recommendedName>
        <fullName evidence="10">FAD-binding domain-containing protein</fullName>
    </recommendedName>
</protein>
<organism evidence="8 9">
    <name type="scientific">Pyricularia grisea</name>
    <name type="common">Crabgrass-specific blast fungus</name>
    <name type="synonym">Magnaporthe grisea</name>
    <dbReference type="NCBI Taxonomy" id="148305"/>
    <lineage>
        <taxon>Eukaryota</taxon>
        <taxon>Fungi</taxon>
        <taxon>Dikarya</taxon>
        <taxon>Ascomycota</taxon>
        <taxon>Pezizomycotina</taxon>
        <taxon>Sordariomycetes</taxon>
        <taxon>Sordariomycetidae</taxon>
        <taxon>Magnaporthales</taxon>
        <taxon>Pyriculariaceae</taxon>
        <taxon>Pyricularia</taxon>
    </lineage>
</organism>
<keyword evidence="8" id="KW-1185">Reference proteome</keyword>
<comment type="similarity">
    <text evidence="1">Belongs to the paxM FAD-dependent monooxygenase family.</text>
</comment>
<evidence type="ECO:0000256" key="2">
    <source>
        <dbReference type="ARBA" id="ARBA00022630"/>
    </source>
</evidence>
<dbReference type="RefSeq" id="XP_030978923.1">
    <property type="nucleotide sequence ID" value="XM_031128045.1"/>
</dbReference>
<dbReference type="SUPFAM" id="SSF54373">
    <property type="entry name" value="FAD-linked reductases, C-terminal domain"/>
    <property type="match status" value="1"/>
</dbReference>
<dbReference type="KEGG" id="pgri:PgNI_08044"/>
<keyword evidence="5" id="KW-0503">Monooxygenase</keyword>
<evidence type="ECO:0000259" key="7">
    <source>
        <dbReference type="Pfam" id="PF01494"/>
    </source>
</evidence>
<dbReference type="SUPFAM" id="SSF51905">
    <property type="entry name" value="FAD/NAD(P)-binding domain"/>
    <property type="match status" value="1"/>
</dbReference>
<dbReference type="PANTHER" id="PTHR13789">
    <property type="entry name" value="MONOOXYGENASE"/>
    <property type="match status" value="1"/>
</dbReference>
<keyword evidence="2" id="KW-0285">Flavoprotein</keyword>
<dbReference type="PRINTS" id="PR00420">
    <property type="entry name" value="RNGMNOXGNASE"/>
</dbReference>
<dbReference type="GO" id="GO:0071949">
    <property type="term" value="F:FAD binding"/>
    <property type="evidence" value="ECO:0007669"/>
    <property type="project" value="InterPro"/>
</dbReference>
<feature type="domain" description="FAD dependent oxidoreductase" evidence="6">
    <location>
        <begin position="4"/>
        <end position="36"/>
    </location>
</feature>
<dbReference type="Proteomes" id="UP000515153">
    <property type="component" value="Chromosome V"/>
</dbReference>
<evidence type="ECO:0000256" key="3">
    <source>
        <dbReference type="ARBA" id="ARBA00022827"/>
    </source>
</evidence>
<evidence type="ECO:0000313" key="8">
    <source>
        <dbReference type="Proteomes" id="UP000515153"/>
    </source>
</evidence>
<dbReference type="InterPro" id="IPR050493">
    <property type="entry name" value="FAD-dep_Monooxygenase_BioMet"/>
</dbReference>
<keyword evidence="4" id="KW-0560">Oxidoreductase</keyword>
<sequence>MPLKVVVVGGGIAGLASATALRRAGHNVTMLERSQRFDNEVGAAIHVPPNSTRPLIAWGFDVVRARLVRFKHNLFADGKTLEVQWLVEKDTKQIDKVYGGPWMAAHRVDLHEELRRLAFAEPGAGDETWGTIEVRLGAEVVAYSPETPSVTLADGQVVSGDLVVVANGIHSGAPAAIAGQTVTPKAVGVYNFCYRFLIPTEVLNSDPETKDWDKERGDGAMNSFVAGDKRLVSYTCRKWVYQVAAESNKRGEKWLTDFEFCSNEVHNFVGLFNDPSAGLGQREDWHASADKSKVLETFSEFHPQLKAIISKATEYKQWPLLYRDPLPTWIKGGMVMVGDASHPMLPFQGQGGAQAVEDGVALGISMAGATPETVGERLVAFDSVRRNRASALQILSNVGQDEALKVRAEAGRFVPIETVPKGPDEFYDFSFGYNVVKDMVNTMRKTIDAEFELPKGFFIKEPVIPKEQMV</sequence>
<reference evidence="8 9" key="1">
    <citation type="journal article" date="2019" name="Mol. Biol. Evol.">
        <title>Blast fungal genomes show frequent chromosomal changes, gene gains and losses, and effector gene turnover.</title>
        <authorList>
            <person name="Gomez Luciano L.B."/>
            <person name="Jason Tsai I."/>
            <person name="Chuma I."/>
            <person name="Tosa Y."/>
            <person name="Chen Y.H."/>
            <person name="Li J.Y."/>
            <person name="Li M.Y."/>
            <person name="Jade Lu M.Y."/>
            <person name="Nakayashiki H."/>
            <person name="Li W.H."/>
        </authorList>
    </citation>
    <scope>NUCLEOTIDE SEQUENCE [LARGE SCALE GENOMIC DNA]</scope>
    <source>
        <strain evidence="8 9">NI907</strain>
    </source>
</reference>
<dbReference type="InterPro" id="IPR006076">
    <property type="entry name" value="FAD-dep_OxRdtase"/>
</dbReference>
<keyword evidence="3" id="KW-0274">FAD</keyword>